<feature type="transmembrane region" description="Helical" evidence="9">
    <location>
        <begin position="329"/>
        <end position="347"/>
    </location>
</feature>
<evidence type="ECO:0000256" key="6">
    <source>
        <dbReference type="ARBA" id="ARBA00023136"/>
    </source>
</evidence>
<feature type="transmembrane region" description="Helical" evidence="9">
    <location>
        <begin position="92"/>
        <end position="111"/>
    </location>
</feature>
<dbReference type="PANTHER" id="PTHR11654">
    <property type="entry name" value="OLIGOPEPTIDE TRANSPORTER-RELATED"/>
    <property type="match status" value="1"/>
</dbReference>
<evidence type="ECO:0000256" key="2">
    <source>
        <dbReference type="ARBA" id="ARBA00005982"/>
    </source>
</evidence>
<keyword evidence="6 9" id="KW-0472">Membrane</keyword>
<evidence type="ECO:0000256" key="8">
    <source>
        <dbReference type="SAM" id="MobiDB-lite"/>
    </source>
</evidence>
<dbReference type="PROSITE" id="PS01023">
    <property type="entry name" value="PTR2_2"/>
    <property type="match status" value="1"/>
</dbReference>
<evidence type="ECO:0000256" key="5">
    <source>
        <dbReference type="ARBA" id="ARBA00022989"/>
    </source>
</evidence>
<dbReference type="GO" id="GO:0016020">
    <property type="term" value="C:membrane"/>
    <property type="evidence" value="ECO:0007669"/>
    <property type="project" value="UniProtKB-SubCell"/>
</dbReference>
<protein>
    <submittedName>
        <fullName evidence="10">Uncharacterized protein</fullName>
    </submittedName>
</protein>
<feature type="transmembrane region" description="Helical" evidence="9">
    <location>
        <begin position="679"/>
        <end position="697"/>
    </location>
</feature>
<dbReference type="Gene3D" id="1.20.1250.20">
    <property type="entry name" value="MFS general substrate transporter like domains"/>
    <property type="match status" value="2"/>
</dbReference>
<feature type="transmembrane region" description="Helical" evidence="9">
    <location>
        <begin position="224"/>
        <end position="245"/>
    </location>
</feature>
<keyword evidence="11" id="KW-1185">Reference proteome</keyword>
<dbReference type="GO" id="GO:0006857">
    <property type="term" value="P:oligopeptide transport"/>
    <property type="evidence" value="ECO:0007669"/>
    <property type="project" value="InterPro"/>
</dbReference>
<dbReference type="AlphaFoldDB" id="A0A9W9Z0R9"/>
<feature type="compositionally biased region" description="Basic and acidic residues" evidence="8">
    <location>
        <begin position="15"/>
        <end position="35"/>
    </location>
</feature>
<evidence type="ECO:0000256" key="9">
    <source>
        <dbReference type="SAM" id="Phobius"/>
    </source>
</evidence>
<evidence type="ECO:0000256" key="7">
    <source>
        <dbReference type="RuleBase" id="RU003755"/>
    </source>
</evidence>
<organism evidence="10 11">
    <name type="scientific">Desmophyllum pertusum</name>
    <dbReference type="NCBI Taxonomy" id="174260"/>
    <lineage>
        <taxon>Eukaryota</taxon>
        <taxon>Metazoa</taxon>
        <taxon>Cnidaria</taxon>
        <taxon>Anthozoa</taxon>
        <taxon>Hexacorallia</taxon>
        <taxon>Scleractinia</taxon>
        <taxon>Caryophylliina</taxon>
        <taxon>Caryophylliidae</taxon>
        <taxon>Desmophyllum</taxon>
    </lineage>
</organism>
<evidence type="ECO:0000313" key="10">
    <source>
        <dbReference type="EMBL" id="KAJ7373052.1"/>
    </source>
</evidence>
<keyword evidence="4" id="KW-0653">Protein transport</keyword>
<comment type="subcellular location">
    <subcellularLocation>
        <location evidence="1 7">Membrane</location>
        <topology evidence="1 7">Multi-pass membrane protein</topology>
    </subcellularLocation>
</comment>
<dbReference type="OrthoDB" id="205993at2759"/>
<keyword evidence="5 9" id="KW-1133">Transmembrane helix</keyword>
<feature type="transmembrane region" description="Helical" evidence="9">
    <location>
        <begin position="123"/>
        <end position="145"/>
    </location>
</feature>
<name>A0A9W9Z0R9_9CNID</name>
<dbReference type="SUPFAM" id="SSF103473">
    <property type="entry name" value="MFS general substrate transporter"/>
    <property type="match status" value="1"/>
</dbReference>
<dbReference type="Pfam" id="PF00854">
    <property type="entry name" value="PTR2"/>
    <property type="match status" value="3"/>
</dbReference>
<feature type="transmembrane region" description="Helical" evidence="9">
    <location>
        <begin position="709"/>
        <end position="730"/>
    </location>
</feature>
<dbReference type="CDD" id="cd17347">
    <property type="entry name" value="MFS_SLC15A1_2_like"/>
    <property type="match status" value="1"/>
</dbReference>
<dbReference type="InterPro" id="IPR036259">
    <property type="entry name" value="MFS_trans_sf"/>
</dbReference>
<dbReference type="InterPro" id="IPR000109">
    <property type="entry name" value="POT_fam"/>
</dbReference>
<proteinExistence type="inferred from homology"/>
<keyword evidence="7" id="KW-0813">Transport</keyword>
<reference evidence="10" key="1">
    <citation type="submission" date="2023-01" db="EMBL/GenBank/DDBJ databases">
        <title>Genome assembly of the deep-sea coral Lophelia pertusa.</title>
        <authorList>
            <person name="Herrera S."/>
            <person name="Cordes E."/>
        </authorList>
    </citation>
    <scope>NUCLEOTIDE SEQUENCE</scope>
    <source>
        <strain evidence="10">USNM1676648</strain>
        <tissue evidence="10">Polyp</tissue>
    </source>
</reference>
<feature type="transmembrane region" description="Helical" evidence="9">
    <location>
        <begin position="192"/>
        <end position="212"/>
    </location>
</feature>
<keyword evidence="4" id="KW-0571">Peptide transport</keyword>
<accession>A0A9W9Z0R9</accession>
<dbReference type="GO" id="GO:0022857">
    <property type="term" value="F:transmembrane transporter activity"/>
    <property type="evidence" value="ECO:0007669"/>
    <property type="project" value="InterPro"/>
</dbReference>
<comment type="caution">
    <text evidence="10">The sequence shown here is derived from an EMBL/GenBank/DDBJ whole genome shotgun (WGS) entry which is preliminary data.</text>
</comment>
<keyword evidence="3 7" id="KW-0812">Transmembrane</keyword>
<feature type="compositionally biased region" description="Polar residues" evidence="8">
    <location>
        <begin position="1"/>
        <end position="11"/>
    </location>
</feature>
<dbReference type="Proteomes" id="UP001163046">
    <property type="component" value="Unassembled WGS sequence"/>
</dbReference>
<sequence>MSSAEYTPLNDTDTDEPKHELKENEDQDNQDKGKESKLQKIKNVFHKTGYPSSVWFILGNEFCERFSYYGMHAILVIYLTRMLKMDNDSATAIYHAFNMLCYFSPLFGAMLADSLLGKYKTILYVSVIYAIGNVTVAITSIPAVLAQVKTVGPMIGLLLIAIGTGGIKPCVSAFGGDQFNADQEHLLQSYFSIFYFAINLGSLLSIIVTPMLRGDVSCFGHDCYMLAFGVPALLMILSIVIQNVIDTNVASGIRAKILNQYMYHSFVYCGRNKYKKVAPQGNIVLLVSCAVGNAVKNKFKSCGSGDKREHWMDYAKEEYGSRMVEDVKALFKVLFMCLPLPVFWTLFDQQGSRWTLQAEEMDGNIGSFGTLKPDQVQALNPVFILIMIPIFETVIYPLLKKCNLLVRPLQRMCAGMLLAACSFVMAAFIQIAIQRSRIAVDEPPSSFANLRVINAGVCPISAFGVGLNTEVPLMEASEYFHVPVTLDTINVKTMNCPTSLTKSFPVEIKDKGAASFVVGMEKNSLIGDKFDDIVEPLKGGVTKVRFLYTGGDVAPYVDIKLNKSLTYNGIGTFKNTEYKKLPAKKYSMKIMSAGTDTKLLDQKVYFANGGVFTAVIQPDPKKTDQLIIKKFADVSPKSISMLWQIPQYVTITTGEVLFSITGLEFAYSQAPVSMKSCVMAGWLMTVSVGNAIVVVFAEAKLTDNMANEFFFFAGLLALVMLVFMVMSHFYKYVYYSVNGETSNDVPLQEAKKGSEDDKESAKQ</sequence>
<dbReference type="InterPro" id="IPR018456">
    <property type="entry name" value="PTR2_symporter_CS"/>
</dbReference>
<dbReference type="EMBL" id="MU826832">
    <property type="protein sequence ID" value="KAJ7373052.1"/>
    <property type="molecule type" value="Genomic_DNA"/>
</dbReference>
<feature type="transmembrane region" description="Helical" evidence="9">
    <location>
        <begin position="378"/>
        <end position="399"/>
    </location>
</feature>
<evidence type="ECO:0000313" key="11">
    <source>
        <dbReference type="Proteomes" id="UP001163046"/>
    </source>
</evidence>
<dbReference type="PROSITE" id="PS01022">
    <property type="entry name" value="PTR2_1"/>
    <property type="match status" value="1"/>
</dbReference>
<comment type="similarity">
    <text evidence="2 7">Belongs to the major facilitator superfamily. Proton-dependent oligopeptide transporter (POT/PTR) (TC 2.A.17) family.</text>
</comment>
<feature type="transmembrane region" description="Helical" evidence="9">
    <location>
        <begin position="411"/>
        <end position="433"/>
    </location>
</feature>
<evidence type="ECO:0000256" key="1">
    <source>
        <dbReference type="ARBA" id="ARBA00004141"/>
    </source>
</evidence>
<feature type="transmembrane region" description="Helical" evidence="9">
    <location>
        <begin position="151"/>
        <end position="171"/>
    </location>
</feature>
<evidence type="ECO:0000256" key="4">
    <source>
        <dbReference type="ARBA" id="ARBA00022856"/>
    </source>
</evidence>
<feature type="region of interest" description="Disordered" evidence="8">
    <location>
        <begin position="1"/>
        <end position="35"/>
    </location>
</feature>
<gene>
    <name evidence="10" type="ORF">OS493_014198</name>
</gene>
<evidence type="ECO:0000256" key="3">
    <source>
        <dbReference type="ARBA" id="ARBA00022692"/>
    </source>
</evidence>